<sequence length="315" mass="33510">MKNILKTSLKSSLLALTLVCFFSCMDDDLDGMDTQPKTSASTTVSSLTIAEGGSDVIPFTMEKAINMPSQFKIEVVSGTATQGVDFTAGDAATDSDTGIPGDGFEITVPAYATSFDIPVNTMMDIFAEDTETVVLKISAAGVRTVLADATVTVNITNIATESLAILLEWDKDVTYEWLETVTEEDGDDEDIIVSEFTENLCDVVDFDVVGLLETADCPEVDYALGVLADGTYNIEVDLWTVTTEKTPIDAFAIPLTLTLGKTGTFTTTLEYNDVYTSDYPASEPGGNGTIVAATIVVSGGLYTIYDKDGNLVAAE</sequence>
<dbReference type="Proteomes" id="UP000323324">
    <property type="component" value="Unassembled WGS sequence"/>
</dbReference>
<evidence type="ECO:0000256" key="1">
    <source>
        <dbReference type="SAM" id="SignalP"/>
    </source>
</evidence>
<keyword evidence="3" id="KW-1185">Reference proteome</keyword>
<dbReference type="RefSeq" id="WP_148370004.1">
    <property type="nucleotide sequence ID" value="NZ_VSKM01000008.1"/>
</dbReference>
<dbReference type="SUPFAM" id="SSF141072">
    <property type="entry name" value="CalX-like"/>
    <property type="match status" value="1"/>
</dbReference>
<feature type="chain" id="PRO_5034410403" description="Calx-beta domain-containing protein" evidence="1">
    <location>
        <begin position="27"/>
        <end position="315"/>
    </location>
</feature>
<gene>
    <name evidence="2" type="ORF">ES676_09065</name>
</gene>
<proteinExistence type="predicted"/>
<dbReference type="Gene3D" id="2.60.40.2030">
    <property type="match status" value="1"/>
</dbReference>
<dbReference type="InterPro" id="IPR038081">
    <property type="entry name" value="CalX-like_sf"/>
</dbReference>
<evidence type="ECO:0000313" key="3">
    <source>
        <dbReference type="Proteomes" id="UP000323324"/>
    </source>
</evidence>
<reference evidence="2 3" key="1">
    <citation type="submission" date="2019-08" db="EMBL/GenBank/DDBJ databases">
        <title>Genomes of Antarctic Bizionia species.</title>
        <authorList>
            <person name="Bowman J.P."/>
        </authorList>
    </citation>
    <scope>NUCLEOTIDE SEQUENCE [LARGE SCALE GENOMIC DNA]</scope>
    <source>
        <strain evidence="2 3">HFD</strain>
    </source>
</reference>
<comment type="caution">
    <text evidence="2">The sequence shown here is derived from an EMBL/GenBank/DDBJ whole genome shotgun (WGS) entry which is preliminary data.</text>
</comment>
<evidence type="ECO:0000313" key="2">
    <source>
        <dbReference type="EMBL" id="TYB73883.1"/>
    </source>
</evidence>
<dbReference type="AlphaFoldDB" id="A0A8H2QE97"/>
<keyword evidence="1" id="KW-0732">Signal</keyword>
<evidence type="ECO:0008006" key="4">
    <source>
        <dbReference type="Google" id="ProtNLM"/>
    </source>
</evidence>
<feature type="signal peptide" evidence="1">
    <location>
        <begin position="1"/>
        <end position="26"/>
    </location>
</feature>
<accession>A0A8H2QE97</accession>
<protein>
    <recommendedName>
        <fullName evidence="4">Calx-beta domain-containing protein</fullName>
    </recommendedName>
</protein>
<organism evidence="2 3">
    <name type="scientific">Bizionia saleffrena</name>
    <dbReference type="NCBI Taxonomy" id="291189"/>
    <lineage>
        <taxon>Bacteria</taxon>
        <taxon>Pseudomonadati</taxon>
        <taxon>Bacteroidota</taxon>
        <taxon>Flavobacteriia</taxon>
        <taxon>Flavobacteriales</taxon>
        <taxon>Flavobacteriaceae</taxon>
        <taxon>Bizionia</taxon>
    </lineage>
</organism>
<name>A0A8H2QE97_9FLAO</name>
<dbReference type="EMBL" id="VSKM01000008">
    <property type="protein sequence ID" value="TYB73883.1"/>
    <property type="molecule type" value="Genomic_DNA"/>
</dbReference>